<gene>
    <name evidence="1" type="ORF">SAMN05421766_10314</name>
</gene>
<dbReference type="Proteomes" id="UP000185728">
    <property type="component" value="Unassembled WGS sequence"/>
</dbReference>
<accession>A0ABY1KPS9</accession>
<proteinExistence type="predicted"/>
<protein>
    <submittedName>
        <fullName evidence="1">Uncharacterized protein</fullName>
    </submittedName>
</protein>
<reference evidence="1 2" key="1">
    <citation type="submission" date="2017-01" db="EMBL/GenBank/DDBJ databases">
        <authorList>
            <person name="Varghese N."/>
            <person name="Submissions S."/>
        </authorList>
    </citation>
    <scope>NUCLEOTIDE SEQUENCE [LARGE SCALE GENOMIC DNA]</scope>
    <source>
        <strain evidence="1 2">DSM 2061</strain>
    </source>
</reference>
<name>A0ABY1KPS9_9FLAO</name>
<organism evidence="1 2">
    <name type="scientific">Zobellia uliginosa</name>
    <dbReference type="NCBI Taxonomy" id="143224"/>
    <lineage>
        <taxon>Bacteria</taxon>
        <taxon>Pseudomonadati</taxon>
        <taxon>Bacteroidota</taxon>
        <taxon>Flavobacteriia</taxon>
        <taxon>Flavobacteriales</taxon>
        <taxon>Flavobacteriaceae</taxon>
        <taxon>Zobellia</taxon>
    </lineage>
</organism>
<evidence type="ECO:0000313" key="1">
    <source>
        <dbReference type="EMBL" id="SIS63007.1"/>
    </source>
</evidence>
<evidence type="ECO:0000313" key="2">
    <source>
        <dbReference type="Proteomes" id="UP000185728"/>
    </source>
</evidence>
<keyword evidence="2" id="KW-1185">Reference proteome</keyword>
<comment type="caution">
    <text evidence="1">The sequence shown here is derived from an EMBL/GenBank/DDBJ whole genome shotgun (WGS) entry which is preliminary data.</text>
</comment>
<dbReference type="EMBL" id="FTOB01000003">
    <property type="protein sequence ID" value="SIS63007.1"/>
    <property type="molecule type" value="Genomic_DNA"/>
</dbReference>
<sequence length="39" mass="4812">METITQSKWYNRTTTVDVFIISFTCFRFLWTVKDKYNQV</sequence>